<organism evidence="1 2">
    <name type="scientific">Mytilus edulis</name>
    <name type="common">Blue mussel</name>
    <dbReference type="NCBI Taxonomy" id="6550"/>
    <lineage>
        <taxon>Eukaryota</taxon>
        <taxon>Metazoa</taxon>
        <taxon>Spiralia</taxon>
        <taxon>Lophotrochozoa</taxon>
        <taxon>Mollusca</taxon>
        <taxon>Bivalvia</taxon>
        <taxon>Autobranchia</taxon>
        <taxon>Pteriomorphia</taxon>
        <taxon>Mytilida</taxon>
        <taxon>Mytiloidea</taxon>
        <taxon>Mytilidae</taxon>
        <taxon>Mytilinae</taxon>
        <taxon>Mytilus</taxon>
    </lineage>
</organism>
<protein>
    <submittedName>
        <fullName evidence="1">Uncharacterized protein</fullName>
    </submittedName>
</protein>
<dbReference type="SUPFAM" id="SSF101898">
    <property type="entry name" value="NHL repeat"/>
    <property type="match status" value="1"/>
</dbReference>
<dbReference type="Proteomes" id="UP000683360">
    <property type="component" value="Unassembled WGS sequence"/>
</dbReference>
<dbReference type="Gene3D" id="2.120.10.30">
    <property type="entry name" value="TolB, C-terminal domain"/>
    <property type="match status" value="1"/>
</dbReference>
<evidence type="ECO:0000313" key="1">
    <source>
        <dbReference type="EMBL" id="CAG2203758.1"/>
    </source>
</evidence>
<comment type="caution">
    <text evidence="1">The sequence shown here is derived from an EMBL/GenBank/DDBJ whole genome shotgun (WGS) entry which is preliminary data.</text>
</comment>
<gene>
    <name evidence="1" type="ORF">MEDL_18344</name>
</gene>
<sequence>MKTCLSDVQTFVGMKLMTGNVSEQKEEVKLLVTDMASLGLKFEPSLNIQTIIENIESYGATTMATSKHCATFVEPKVEQAQLNTSPVKTSEGIQLQLRTRINLKYTPSSISSCLILPDKQIMILDRKKNYLIIYNVNGTHDRDIAVHDKPYDASIIDRRTVAVTFTVEEIISIVDIKSNRIIRNIEIAGKWYSGISYHNGKLYALSLWEGIDVLDLSGCIIKTFPVDVNLVYKLVTSNQNIIYTHGKGDICCLSSNGTKTCIYSSSNQNQSVSSITADEKGNIYAVHPQSNILIAISNDGKTQTVLLTEEDGLKKPEAVNYNKEQKLLLICSGENKHAELYDVRL</sequence>
<keyword evidence="2" id="KW-1185">Reference proteome</keyword>
<accession>A0A8S3RA08</accession>
<dbReference type="AlphaFoldDB" id="A0A8S3RA08"/>
<reference evidence="1" key="1">
    <citation type="submission" date="2021-03" db="EMBL/GenBank/DDBJ databases">
        <authorList>
            <person name="Bekaert M."/>
        </authorList>
    </citation>
    <scope>NUCLEOTIDE SEQUENCE</scope>
</reference>
<dbReference type="InterPro" id="IPR011042">
    <property type="entry name" value="6-blade_b-propeller_TolB-like"/>
</dbReference>
<dbReference type="OrthoDB" id="6124425at2759"/>
<evidence type="ECO:0000313" key="2">
    <source>
        <dbReference type="Proteomes" id="UP000683360"/>
    </source>
</evidence>
<name>A0A8S3RA08_MYTED</name>
<dbReference type="EMBL" id="CAJPWZ010000931">
    <property type="protein sequence ID" value="CAG2203758.1"/>
    <property type="molecule type" value="Genomic_DNA"/>
</dbReference>
<proteinExistence type="predicted"/>